<dbReference type="PROSITE" id="PS50110">
    <property type="entry name" value="RESPONSE_REGULATORY"/>
    <property type="match status" value="1"/>
</dbReference>
<comment type="subcellular location">
    <subcellularLocation>
        <location evidence="5">Cytoplasm</location>
    </subcellularLocation>
</comment>
<evidence type="ECO:0000313" key="11">
    <source>
        <dbReference type="Proteomes" id="UP001161409"/>
    </source>
</evidence>
<dbReference type="InterPro" id="IPR008248">
    <property type="entry name" value="CheB-like"/>
</dbReference>
<keyword evidence="2 5" id="KW-0145">Chemotaxis</keyword>
<dbReference type="RefSeq" id="WP_169561052.1">
    <property type="nucleotide sequence ID" value="NZ_BSNF01000008.1"/>
</dbReference>
<dbReference type="Gene3D" id="3.40.50.180">
    <property type="entry name" value="Methylesterase CheB, C-terminal domain"/>
    <property type="match status" value="1"/>
</dbReference>
<evidence type="ECO:0000256" key="6">
    <source>
        <dbReference type="PROSITE-ProRule" id="PRU00050"/>
    </source>
</evidence>
<comment type="PTM">
    <text evidence="5">Phosphorylated by CheA. Phosphorylation of the N-terminal regulatory domain activates the methylesterase activity.</text>
</comment>
<comment type="caution">
    <text evidence="10">The sequence shown here is derived from an EMBL/GenBank/DDBJ whole genome shotgun (WGS) entry which is preliminary data.</text>
</comment>
<evidence type="ECO:0000256" key="3">
    <source>
        <dbReference type="ARBA" id="ARBA00022801"/>
    </source>
</evidence>
<feature type="active site" evidence="5 6">
    <location>
        <position position="290"/>
    </location>
</feature>
<feature type="domain" description="CheB-type methylesterase" evidence="9">
    <location>
        <begin position="156"/>
        <end position="348"/>
    </location>
</feature>
<dbReference type="Gene3D" id="3.40.50.2300">
    <property type="match status" value="1"/>
</dbReference>
<dbReference type="CDD" id="cd16432">
    <property type="entry name" value="CheB_Rec"/>
    <property type="match status" value="1"/>
</dbReference>
<dbReference type="Proteomes" id="UP001161409">
    <property type="component" value="Unassembled WGS sequence"/>
</dbReference>
<protein>
    <recommendedName>
        <fullName evidence="5">Protein-glutamate methylesterase/protein-glutamine glutaminase</fullName>
        <ecNumber evidence="5">3.1.1.61</ecNumber>
        <ecNumber evidence="5">3.5.1.44</ecNumber>
    </recommendedName>
</protein>
<comment type="similarity">
    <text evidence="5">Belongs to the CheB family.</text>
</comment>
<dbReference type="Pfam" id="PF00072">
    <property type="entry name" value="Response_reg"/>
    <property type="match status" value="1"/>
</dbReference>
<dbReference type="SUPFAM" id="SSF52172">
    <property type="entry name" value="CheY-like"/>
    <property type="match status" value="1"/>
</dbReference>
<evidence type="ECO:0000256" key="7">
    <source>
        <dbReference type="PROSITE-ProRule" id="PRU00169"/>
    </source>
</evidence>
<dbReference type="CDD" id="cd17541">
    <property type="entry name" value="REC_CheB-like"/>
    <property type="match status" value="1"/>
</dbReference>
<feature type="active site" evidence="5 6">
    <location>
        <position position="168"/>
    </location>
</feature>
<feature type="domain" description="Response regulatory" evidence="8">
    <location>
        <begin position="6"/>
        <end position="123"/>
    </location>
</feature>
<dbReference type="InterPro" id="IPR011006">
    <property type="entry name" value="CheY-like_superfamily"/>
</dbReference>
<comment type="catalytic activity">
    <reaction evidence="5">
        <text>L-glutaminyl-[protein] + H2O = L-glutamyl-[protein] + NH4(+)</text>
        <dbReference type="Rhea" id="RHEA:16441"/>
        <dbReference type="Rhea" id="RHEA-COMP:10207"/>
        <dbReference type="Rhea" id="RHEA-COMP:10208"/>
        <dbReference type="ChEBI" id="CHEBI:15377"/>
        <dbReference type="ChEBI" id="CHEBI:28938"/>
        <dbReference type="ChEBI" id="CHEBI:29973"/>
        <dbReference type="ChEBI" id="CHEBI:30011"/>
        <dbReference type="EC" id="3.5.1.44"/>
    </reaction>
</comment>
<dbReference type="InterPro" id="IPR000673">
    <property type="entry name" value="Sig_transdc_resp-reg_Me-estase"/>
</dbReference>
<keyword evidence="5 7" id="KW-0597">Phosphoprotein</keyword>
<feature type="active site" evidence="5 6">
    <location>
        <position position="194"/>
    </location>
</feature>
<dbReference type="Pfam" id="PF01339">
    <property type="entry name" value="CheB_methylest"/>
    <property type="match status" value="1"/>
</dbReference>
<dbReference type="HAMAP" id="MF_00099">
    <property type="entry name" value="CheB_chemtxs"/>
    <property type="match status" value="1"/>
</dbReference>
<comment type="domain">
    <text evidence="5">Contains a C-terminal catalytic domain, and an N-terminal region which modulates catalytic activity.</text>
</comment>
<dbReference type="EMBL" id="BSNF01000008">
    <property type="protein sequence ID" value="GLQ06957.1"/>
    <property type="molecule type" value="Genomic_DNA"/>
</dbReference>
<name>A0ABQ5U6L7_9PROT</name>
<dbReference type="EC" id="3.1.1.61" evidence="5"/>
<evidence type="ECO:0000259" key="8">
    <source>
        <dbReference type="PROSITE" id="PS50110"/>
    </source>
</evidence>
<dbReference type="NCBIfam" id="NF001965">
    <property type="entry name" value="PRK00742.1"/>
    <property type="match status" value="1"/>
</dbReference>
<evidence type="ECO:0000256" key="4">
    <source>
        <dbReference type="ARBA" id="ARBA00048267"/>
    </source>
</evidence>
<evidence type="ECO:0000256" key="5">
    <source>
        <dbReference type="HAMAP-Rule" id="MF_00099"/>
    </source>
</evidence>
<comment type="function">
    <text evidence="5">Involved in chemotaxis. Part of a chemotaxis signal transduction system that modulates chemotaxis in response to various stimuli. Catalyzes the demethylation of specific methylglutamate residues introduced into the chemoreceptors (methyl-accepting chemotaxis proteins or MCP) by CheR. Also mediates the irreversible deamidation of specific glutamine residues to glutamic acid.</text>
</comment>
<evidence type="ECO:0000256" key="2">
    <source>
        <dbReference type="ARBA" id="ARBA00022500"/>
    </source>
</evidence>
<dbReference type="EC" id="3.5.1.44" evidence="5"/>
<dbReference type="SMART" id="SM00448">
    <property type="entry name" value="REC"/>
    <property type="match status" value="1"/>
</dbReference>
<evidence type="ECO:0000256" key="1">
    <source>
        <dbReference type="ARBA" id="ARBA00022490"/>
    </source>
</evidence>
<keyword evidence="11" id="KW-1185">Reference proteome</keyword>
<reference evidence="10" key="2">
    <citation type="submission" date="2023-01" db="EMBL/GenBank/DDBJ databases">
        <title>Draft genome sequence of Sneathiella chinensis strain NBRC 103408.</title>
        <authorList>
            <person name="Sun Q."/>
            <person name="Mori K."/>
        </authorList>
    </citation>
    <scope>NUCLEOTIDE SEQUENCE</scope>
    <source>
        <strain evidence="10">NBRC 103408</strain>
    </source>
</reference>
<reference evidence="10" key="1">
    <citation type="journal article" date="2014" name="Int. J. Syst. Evol. Microbiol.">
        <title>Complete genome of a new Firmicutes species belonging to the dominant human colonic microbiota ('Ruminococcus bicirculans') reveals two chromosomes and a selective capacity to utilize plant glucans.</title>
        <authorList>
            <consortium name="NISC Comparative Sequencing Program"/>
            <person name="Wegmann U."/>
            <person name="Louis P."/>
            <person name="Goesmann A."/>
            <person name="Henrissat B."/>
            <person name="Duncan S.H."/>
            <person name="Flint H.J."/>
        </authorList>
    </citation>
    <scope>NUCLEOTIDE SEQUENCE</scope>
    <source>
        <strain evidence="10">NBRC 103408</strain>
    </source>
</reference>
<dbReference type="PIRSF" id="PIRSF000876">
    <property type="entry name" value="RR_chemtxs_CheB"/>
    <property type="match status" value="1"/>
</dbReference>
<dbReference type="PANTHER" id="PTHR42872:SF6">
    <property type="entry name" value="PROTEIN-GLUTAMATE METHYLESTERASE_PROTEIN-GLUTAMINE GLUTAMINASE"/>
    <property type="match status" value="1"/>
</dbReference>
<keyword evidence="3 5" id="KW-0378">Hydrolase</keyword>
<gene>
    <name evidence="10" type="primary">cheB1_2</name>
    <name evidence="5" type="synonym">cheB</name>
    <name evidence="10" type="ORF">GCM10007924_21780</name>
</gene>
<dbReference type="SUPFAM" id="SSF52738">
    <property type="entry name" value="Methylesterase CheB, C-terminal domain"/>
    <property type="match status" value="1"/>
</dbReference>
<accession>A0ABQ5U6L7</accession>
<organism evidence="10 11">
    <name type="scientific">Sneathiella chinensis</name>
    <dbReference type="NCBI Taxonomy" id="349750"/>
    <lineage>
        <taxon>Bacteria</taxon>
        <taxon>Pseudomonadati</taxon>
        <taxon>Pseudomonadota</taxon>
        <taxon>Alphaproteobacteria</taxon>
        <taxon>Sneathiellales</taxon>
        <taxon>Sneathiellaceae</taxon>
        <taxon>Sneathiella</taxon>
    </lineage>
</organism>
<proteinExistence type="inferred from homology"/>
<keyword evidence="1 5" id="KW-0963">Cytoplasm</keyword>
<comment type="catalytic activity">
    <reaction evidence="4 5">
        <text>[protein]-L-glutamate 5-O-methyl ester + H2O = L-glutamyl-[protein] + methanol + H(+)</text>
        <dbReference type="Rhea" id="RHEA:23236"/>
        <dbReference type="Rhea" id="RHEA-COMP:10208"/>
        <dbReference type="Rhea" id="RHEA-COMP:10311"/>
        <dbReference type="ChEBI" id="CHEBI:15377"/>
        <dbReference type="ChEBI" id="CHEBI:15378"/>
        <dbReference type="ChEBI" id="CHEBI:17790"/>
        <dbReference type="ChEBI" id="CHEBI:29973"/>
        <dbReference type="ChEBI" id="CHEBI:82795"/>
        <dbReference type="EC" id="3.1.1.61"/>
    </reaction>
</comment>
<dbReference type="PROSITE" id="PS50122">
    <property type="entry name" value="CHEB"/>
    <property type="match status" value="1"/>
</dbReference>
<evidence type="ECO:0000259" key="9">
    <source>
        <dbReference type="PROSITE" id="PS50122"/>
    </source>
</evidence>
<feature type="modified residue" description="4-aspartylphosphate" evidence="5 7">
    <location>
        <position position="57"/>
    </location>
</feature>
<evidence type="ECO:0000313" key="10">
    <source>
        <dbReference type="EMBL" id="GLQ06957.1"/>
    </source>
</evidence>
<dbReference type="InterPro" id="IPR001789">
    <property type="entry name" value="Sig_transdc_resp-reg_receiver"/>
</dbReference>
<sequence length="355" mass="37669">MTRKITVLIVDDSALIRQMLTVMLSSDPDIMVVGAAPDPLTAREMIKRLNPDVLTLDIEMPKMDGLAFLEKIIALRPMPVVMISSLTQKGADVALQALEIGAIDYIPKPTSDIRVGLEEKQAEIIAKVKAAAGAQVQPRRPRPDISPAPVGGSTRYRSTEQLIMIGSSTGGVEALKEVITALPPDCPAVMVTQHMPGSFTQSFADRLNRLSRMTVCEASPNQRVLPGHVYIAPGGRHLEVARSGANYICHIHDGPLVSGHRPSVDVLFQSAARVAGANAVGVILTGMGRDGAEGLLAMRQAGASTLGQDKASSVVYGMPRAAFEAGAVQHQYTLTRIAEGIFGALSGSDIKAIRV</sequence>
<dbReference type="InterPro" id="IPR035909">
    <property type="entry name" value="CheB_C"/>
</dbReference>
<dbReference type="PANTHER" id="PTHR42872">
    <property type="entry name" value="PROTEIN-GLUTAMATE METHYLESTERASE/PROTEIN-GLUTAMINE GLUTAMINASE"/>
    <property type="match status" value="1"/>
</dbReference>
<dbReference type="NCBIfam" id="NF009206">
    <property type="entry name" value="PRK12555.1"/>
    <property type="match status" value="1"/>
</dbReference>